<dbReference type="RefSeq" id="WP_078710985.1">
    <property type="nucleotide sequence ID" value="NZ_FUWY01000001.1"/>
</dbReference>
<proteinExistence type="inferred from homology"/>
<keyword evidence="6" id="KW-1185">Reference proteome</keyword>
<dbReference type="GO" id="GO:0003723">
    <property type="term" value="F:RNA binding"/>
    <property type="evidence" value="ECO:0007669"/>
    <property type="project" value="InterPro"/>
</dbReference>
<dbReference type="CDD" id="cd18103">
    <property type="entry name" value="SpoU-like_RlmB"/>
    <property type="match status" value="1"/>
</dbReference>
<dbReference type="PANTHER" id="PTHR46429">
    <property type="entry name" value="23S RRNA (GUANOSINE-2'-O-)-METHYLTRANSFERASE RLMB"/>
    <property type="match status" value="1"/>
</dbReference>
<organism evidence="5 6">
    <name type="scientific">Anaerorhabdus furcosa</name>
    <dbReference type="NCBI Taxonomy" id="118967"/>
    <lineage>
        <taxon>Bacteria</taxon>
        <taxon>Bacillati</taxon>
        <taxon>Bacillota</taxon>
        <taxon>Erysipelotrichia</taxon>
        <taxon>Erysipelotrichales</taxon>
        <taxon>Erysipelotrichaceae</taxon>
        <taxon>Anaerorhabdus</taxon>
    </lineage>
</organism>
<evidence type="ECO:0000313" key="6">
    <source>
        <dbReference type="Proteomes" id="UP000243297"/>
    </source>
</evidence>
<comment type="similarity">
    <text evidence="1">Belongs to the class IV-like SAM-binding methyltransferase superfamily. RNA methyltransferase TrmH family.</text>
</comment>
<dbReference type="SMART" id="SM00967">
    <property type="entry name" value="SpoU_sub_bind"/>
    <property type="match status" value="1"/>
</dbReference>
<dbReference type="GO" id="GO:0008173">
    <property type="term" value="F:RNA methyltransferase activity"/>
    <property type="evidence" value="ECO:0007669"/>
    <property type="project" value="InterPro"/>
</dbReference>
<dbReference type="STRING" id="118967.SAMN02745191_0554"/>
<dbReference type="FunFam" id="3.40.1280.10:FF:000008">
    <property type="entry name" value="Group 3 RNA methyltransferase TrmH"/>
    <property type="match status" value="1"/>
</dbReference>
<dbReference type="EMBL" id="FUWY01000001">
    <property type="protein sequence ID" value="SJZ42275.1"/>
    <property type="molecule type" value="Genomic_DNA"/>
</dbReference>
<dbReference type="NCBIfam" id="TIGR00186">
    <property type="entry name" value="rRNA_methyl_3"/>
    <property type="match status" value="1"/>
</dbReference>
<dbReference type="AlphaFoldDB" id="A0A1T4KIT2"/>
<evidence type="ECO:0000256" key="3">
    <source>
        <dbReference type="ARBA" id="ARBA00022679"/>
    </source>
</evidence>
<evidence type="ECO:0000256" key="1">
    <source>
        <dbReference type="ARBA" id="ARBA00007228"/>
    </source>
</evidence>
<reference evidence="6" key="1">
    <citation type="submission" date="2017-02" db="EMBL/GenBank/DDBJ databases">
        <authorList>
            <person name="Varghese N."/>
            <person name="Submissions S."/>
        </authorList>
    </citation>
    <scope>NUCLEOTIDE SEQUENCE [LARGE SCALE GENOMIC DNA]</scope>
    <source>
        <strain evidence="6">ATCC 25662</strain>
    </source>
</reference>
<dbReference type="GO" id="GO:0032259">
    <property type="term" value="P:methylation"/>
    <property type="evidence" value="ECO:0007669"/>
    <property type="project" value="UniProtKB-KW"/>
</dbReference>
<dbReference type="OrthoDB" id="9794400at2"/>
<feature type="domain" description="RNA 2-O ribose methyltransferase substrate binding" evidence="4">
    <location>
        <begin position="4"/>
        <end position="74"/>
    </location>
</feature>
<dbReference type="InterPro" id="IPR001537">
    <property type="entry name" value="SpoU_MeTrfase"/>
</dbReference>
<protein>
    <submittedName>
        <fullName evidence="5">23S rRNA (Guanosine2251-2'-O)-methyltransferase</fullName>
    </submittedName>
</protein>
<dbReference type="GO" id="GO:0006396">
    <property type="term" value="P:RNA processing"/>
    <property type="evidence" value="ECO:0007669"/>
    <property type="project" value="InterPro"/>
</dbReference>
<dbReference type="Proteomes" id="UP000243297">
    <property type="component" value="Unassembled WGS sequence"/>
</dbReference>
<dbReference type="InterPro" id="IPR004441">
    <property type="entry name" value="rRNA_MeTrfase_TrmH"/>
</dbReference>
<sequence length="239" mass="26690">MAQYVYGKNVIQQLLQDNKKIDVLYLMDNQKDIEQNARKKGIRIEKVDRKYLDKLSKNGNHQGLVAKIEEYKTVTIDKILSDIPEEKLGFLVLLDELEDPHNLGAILRTADAVGVDGVIIKKNNAVGLTSTVAKVSVGAIETVPVAEVVNLTQTLKQLKEKGYWVVGTDMKNAQDYRQPKYDTPIVLVIGNEGKGISRLVKEECDFLVKLPMVGKISSLNASVACGILMYEVYNKRFPL</sequence>
<evidence type="ECO:0000256" key="2">
    <source>
        <dbReference type="ARBA" id="ARBA00022603"/>
    </source>
</evidence>
<dbReference type="InterPro" id="IPR029064">
    <property type="entry name" value="Ribosomal_eL30-like_sf"/>
</dbReference>
<dbReference type="SUPFAM" id="SSF75217">
    <property type="entry name" value="alpha/beta knot"/>
    <property type="match status" value="1"/>
</dbReference>
<dbReference type="Pfam" id="PF08032">
    <property type="entry name" value="SpoU_sub_bind"/>
    <property type="match status" value="1"/>
</dbReference>
<keyword evidence="2 5" id="KW-0489">Methyltransferase</keyword>
<dbReference type="InterPro" id="IPR029028">
    <property type="entry name" value="Alpha/beta_knot_MTases"/>
</dbReference>
<gene>
    <name evidence="5" type="ORF">SAMN02745191_0554</name>
</gene>
<dbReference type="Pfam" id="PF00588">
    <property type="entry name" value="SpoU_methylase"/>
    <property type="match status" value="1"/>
</dbReference>
<evidence type="ECO:0000313" key="5">
    <source>
        <dbReference type="EMBL" id="SJZ42275.1"/>
    </source>
</evidence>
<dbReference type="GO" id="GO:0005829">
    <property type="term" value="C:cytosol"/>
    <property type="evidence" value="ECO:0007669"/>
    <property type="project" value="TreeGrafter"/>
</dbReference>
<accession>A0A1T4KIT2</accession>
<dbReference type="Gene3D" id="3.40.1280.10">
    <property type="match status" value="1"/>
</dbReference>
<keyword evidence="3 5" id="KW-0808">Transferase</keyword>
<dbReference type="Gene3D" id="3.30.1330.30">
    <property type="match status" value="1"/>
</dbReference>
<dbReference type="SUPFAM" id="SSF55315">
    <property type="entry name" value="L30e-like"/>
    <property type="match status" value="1"/>
</dbReference>
<evidence type="ECO:0000259" key="4">
    <source>
        <dbReference type="SMART" id="SM00967"/>
    </source>
</evidence>
<name>A0A1T4KIT2_9FIRM</name>
<dbReference type="PANTHER" id="PTHR46429:SF1">
    <property type="entry name" value="23S RRNA (GUANOSINE-2'-O-)-METHYLTRANSFERASE RLMB"/>
    <property type="match status" value="1"/>
</dbReference>
<dbReference type="InterPro" id="IPR029026">
    <property type="entry name" value="tRNA_m1G_MTases_N"/>
</dbReference>
<dbReference type="InterPro" id="IPR013123">
    <property type="entry name" value="SpoU_subst-bd"/>
</dbReference>